<accession>A0A951U3T7</accession>
<evidence type="ECO:0000313" key="1">
    <source>
        <dbReference type="EMBL" id="MBW4464716.1"/>
    </source>
</evidence>
<comment type="caution">
    <text evidence="1">The sequence shown here is derived from an EMBL/GenBank/DDBJ whole genome shotgun (WGS) entry which is preliminary data.</text>
</comment>
<proteinExistence type="predicted"/>
<name>A0A951U3T7_9CYAN</name>
<dbReference type="Proteomes" id="UP000707356">
    <property type="component" value="Unassembled WGS sequence"/>
</dbReference>
<evidence type="ECO:0000313" key="2">
    <source>
        <dbReference type="Proteomes" id="UP000707356"/>
    </source>
</evidence>
<organism evidence="1 2">
    <name type="scientific">Pegethrix bostrychoides GSE-TBD4-15B</name>
    <dbReference type="NCBI Taxonomy" id="2839662"/>
    <lineage>
        <taxon>Bacteria</taxon>
        <taxon>Bacillati</taxon>
        <taxon>Cyanobacteriota</taxon>
        <taxon>Cyanophyceae</taxon>
        <taxon>Oculatellales</taxon>
        <taxon>Oculatellaceae</taxon>
        <taxon>Pegethrix</taxon>
    </lineage>
</organism>
<protein>
    <submittedName>
        <fullName evidence="1">Uncharacterized protein</fullName>
    </submittedName>
</protein>
<gene>
    <name evidence="1" type="ORF">KME07_04655</name>
</gene>
<reference evidence="1" key="1">
    <citation type="submission" date="2021-05" db="EMBL/GenBank/DDBJ databases">
        <authorList>
            <person name="Pietrasiak N."/>
            <person name="Ward R."/>
            <person name="Stajich J.E."/>
            <person name="Kurbessoian T."/>
        </authorList>
    </citation>
    <scope>NUCLEOTIDE SEQUENCE</scope>
    <source>
        <strain evidence="1">GSE-TBD4-15B</strain>
    </source>
</reference>
<sequence length="137" mass="15384">MTQDSRPNINISGGNFKDFVAGNKQTKVEGDYIETQNNYSLSAEDQAAIDELKQVIQDLQTKYPTAEPAQQSTIIEAEFEEIKQKQEWRWKNLLNAKRLLNGGKVALTKGGEHLFEENLWGKMLIGLLEGVSEGGEQ</sequence>
<reference evidence="1" key="2">
    <citation type="journal article" date="2022" name="Microbiol. Resour. Announc.">
        <title>Metagenome Sequencing to Explore Phylogenomics of Terrestrial Cyanobacteria.</title>
        <authorList>
            <person name="Ward R.D."/>
            <person name="Stajich J.E."/>
            <person name="Johansen J.R."/>
            <person name="Huntemann M."/>
            <person name="Clum A."/>
            <person name="Foster B."/>
            <person name="Foster B."/>
            <person name="Roux S."/>
            <person name="Palaniappan K."/>
            <person name="Varghese N."/>
            <person name="Mukherjee S."/>
            <person name="Reddy T.B.K."/>
            <person name="Daum C."/>
            <person name="Copeland A."/>
            <person name="Chen I.A."/>
            <person name="Ivanova N.N."/>
            <person name="Kyrpides N.C."/>
            <person name="Shapiro N."/>
            <person name="Eloe-Fadrosh E.A."/>
            <person name="Pietrasiak N."/>
        </authorList>
    </citation>
    <scope>NUCLEOTIDE SEQUENCE</scope>
    <source>
        <strain evidence="1">GSE-TBD4-15B</strain>
    </source>
</reference>
<dbReference type="EMBL" id="JAHHHV010000019">
    <property type="protein sequence ID" value="MBW4464716.1"/>
    <property type="molecule type" value="Genomic_DNA"/>
</dbReference>
<dbReference type="AlphaFoldDB" id="A0A951U3T7"/>